<dbReference type="EMBL" id="CP094929">
    <property type="protein sequence ID" value="UOM49604.1"/>
    <property type="molecule type" value="Genomic_DNA"/>
</dbReference>
<gene>
    <name evidence="1" type="ORF">MUG09_08555</name>
</gene>
<dbReference type="RefSeq" id="WP_244770998.1">
    <property type="nucleotide sequence ID" value="NZ_CP094929.1"/>
</dbReference>
<sequence>MDTYAHAREKALLVLAVLLLLLFLNSCSHTEQGTDPALLYSPTYTKLATSPLSLQPNATGYGREYEVLGTEQFTTSNRGPAHGFSLGPAGSFPTESGDTWITGTHPGGQMYIDFYKTNPAELSLKPNGRYEVSYNYKVLEATREGFETIFYSQTGANRNDWVESSIYFNEPAGSTGRASFTATLKQYDDYQLLMNLISNGSIAVSDIQIKNLDSGLVVAHENGQNMVHTHSPMLHSEGDFSISGNSMKTHGFVKLWTNTQLVQLPANTNIILDFDYKVLDNPKQEENLGWIRIYSGSKPHLQRSAIAIPGYQVQEGHYSGAVKTGADNDIYILEVAFNQEVKLQISNLQLSKQVTVAQSLDQHLSDARFPRLGNNFTTYGEWVAHDGSGSAQGPTPLISLFDLEKQLALSDIVTGLSSFYLYNDPALSKRLKAINPNIVLLPSAQTHTIGLAKDMRNIAYHPLLTAEQMYAQGISKDWFLTSTKGEVINDNEEWAQIPLNISAFCPYNDKGQTFLQYWTKLTIDQRLKDGTWEGVFLEEPITVGNWRIPGIIAKKVVDADYNRNLKKDESPLWITEMTAAATLTMMRNIREQVGWDEMILCGNEFNATLAPFANGAVMTNYNTAWFLDLDQNKFNESQWGKFLDSYARVENLYHAPAVIVLEGSPVYKDWILPNDKREATQSDMAFHRFALGTALLTDAFYEFALVDGRSAPFLFDEMLVDNQGWSTTDAANKGWLGKALGKREHLVLNKEEVYRQAKPIILGNRSTKYLKLYEGSNKTADSRQMLIEFDWNILTTCTESPTVSFAVNNDWMGNYDFASNLAGSSGSASYHTTVKGRGSVMYHLNVPRFGSVELSNLRISFADCGVYRRDFEHGIVLVNASNEEKTLSLNEIKGGLNRSNIRRIRGRYDTQTNSGTPITGSLVLAPHDAIVLLAD</sequence>
<evidence type="ECO:0000313" key="2">
    <source>
        <dbReference type="Proteomes" id="UP000829708"/>
    </source>
</evidence>
<keyword evidence="2" id="KW-1185">Reference proteome</keyword>
<organism evidence="1 2">
    <name type="scientific">Sphaerochaeta associata</name>
    <dbReference type="NCBI Taxonomy" id="1129264"/>
    <lineage>
        <taxon>Bacteria</taxon>
        <taxon>Pseudomonadati</taxon>
        <taxon>Spirochaetota</taxon>
        <taxon>Spirochaetia</taxon>
        <taxon>Spirochaetales</taxon>
        <taxon>Sphaerochaetaceae</taxon>
        <taxon>Sphaerochaeta</taxon>
    </lineage>
</organism>
<dbReference type="Proteomes" id="UP000829708">
    <property type="component" value="Chromosome"/>
</dbReference>
<reference evidence="2" key="1">
    <citation type="journal article" date="2024" name="J Bioinform Genom">
        <title>Complete genome sequence of the type strain bacterium Sphaerochaeta associata GLS2t (VKM B-2742)t.</title>
        <authorList>
            <person name="Troshina O.Y."/>
            <person name="Tepeeva A.N."/>
            <person name="Arzamasceva V.O."/>
            <person name="Whitman W.B."/>
            <person name="Varghese N."/>
            <person name="Shapiro N."/>
            <person name="Woyke T."/>
            <person name="Kripides N.C."/>
            <person name="Vasilenko O.V."/>
        </authorList>
    </citation>
    <scope>NUCLEOTIDE SEQUENCE [LARGE SCALE GENOMIC DNA]</scope>
    <source>
        <strain evidence="2">GLS2T</strain>
    </source>
</reference>
<accession>A0ABY4D690</accession>
<dbReference type="Gene3D" id="2.60.120.260">
    <property type="entry name" value="Galactose-binding domain-like"/>
    <property type="match status" value="1"/>
</dbReference>
<proteinExistence type="predicted"/>
<evidence type="ECO:0000313" key="1">
    <source>
        <dbReference type="EMBL" id="UOM49604.1"/>
    </source>
</evidence>
<name>A0ABY4D690_9SPIR</name>
<protein>
    <submittedName>
        <fullName evidence="1">Uncharacterized protein</fullName>
    </submittedName>
</protein>